<sequence length="145" mass="15927">MKQRWLNRGSNWVICLHRVGAPDCVRHVPRATSRWEATHGLSPSCPGSGGGVTSLVLPSRRVCSYVGLANALFLEYHHRALAHDEEFLFSCTGVCNHSQFGLSEGRLQYLKNDVAGDSASSTQDIAIETLCNPEHPLVLERAELS</sequence>
<gene>
    <name evidence="1" type="ORF">BaRGS_00013281</name>
</gene>
<proteinExistence type="predicted"/>
<name>A0ABD0L8S3_9CAEN</name>
<dbReference type="Proteomes" id="UP001519460">
    <property type="component" value="Unassembled WGS sequence"/>
</dbReference>
<accession>A0ABD0L8S3</accession>
<organism evidence="1 2">
    <name type="scientific">Batillaria attramentaria</name>
    <dbReference type="NCBI Taxonomy" id="370345"/>
    <lineage>
        <taxon>Eukaryota</taxon>
        <taxon>Metazoa</taxon>
        <taxon>Spiralia</taxon>
        <taxon>Lophotrochozoa</taxon>
        <taxon>Mollusca</taxon>
        <taxon>Gastropoda</taxon>
        <taxon>Caenogastropoda</taxon>
        <taxon>Sorbeoconcha</taxon>
        <taxon>Cerithioidea</taxon>
        <taxon>Batillariidae</taxon>
        <taxon>Batillaria</taxon>
    </lineage>
</organism>
<protein>
    <submittedName>
        <fullName evidence="1">Uncharacterized protein</fullName>
    </submittedName>
</protein>
<keyword evidence="2" id="KW-1185">Reference proteome</keyword>
<dbReference type="EMBL" id="JACVVK020000074">
    <property type="protein sequence ID" value="KAK7495583.1"/>
    <property type="molecule type" value="Genomic_DNA"/>
</dbReference>
<evidence type="ECO:0000313" key="1">
    <source>
        <dbReference type="EMBL" id="KAK7495583.1"/>
    </source>
</evidence>
<dbReference type="AlphaFoldDB" id="A0ABD0L8S3"/>
<comment type="caution">
    <text evidence="1">The sequence shown here is derived from an EMBL/GenBank/DDBJ whole genome shotgun (WGS) entry which is preliminary data.</text>
</comment>
<evidence type="ECO:0000313" key="2">
    <source>
        <dbReference type="Proteomes" id="UP001519460"/>
    </source>
</evidence>
<reference evidence="1 2" key="1">
    <citation type="journal article" date="2023" name="Sci. Data">
        <title>Genome assembly of the Korean intertidal mud-creeper Batillaria attramentaria.</title>
        <authorList>
            <person name="Patra A.K."/>
            <person name="Ho P.T."/>
            <person name="Jun S."/>
            <person name="Lee S.J."/>
            <person name="Kim Y."/>
            <person name="Won Y.J."/>
        </authorList>
    </citation>
    <scope>NUCLEOTIDE SEQUENCE [LARGE SCALE GENOMIC DNA]</scope>
    <source>
        <strain evidence="1">Wonlab-2016</strain>
    </source>
</reference>